<reference evidence="7" key="1">
    <citation type="submission" date="2016-04" db="EMBL/GenBank/DDBJ databases">
        <authorList>
            <person name="Evans L.H."/>
            <person name="Alamgir A."/>
            <person name="Owens N."/>
            <person name="Weber N.D."/>
            <person name="Virtaneva K."/>
            <person name="Barbian K."/>
            <person name="Babar A."/>
            <person name="Rosenke K."/>
        </authorList>
    </citation>
    <scope>NUCLEOTIDE SEQUENCE</scope>
    <source>
        <strain evidence="7">86</strain>
    </source>
</reference>
<dbReference type="InterPro" id="IPR045851">
    <property type="entry name" value="AMP-bd_C_sf"/>
</dbReference>
<name>A0A212KMJ0_9PROT</name>
<dbReference type="InterPro" id="IPR000873">
    <property type="entry name" value="AMP-dep_synth/lig_dom"/>
</dbReference>
<dbReference type="EMBL" id="FLUO01000003">
    <property type="protein sequence ID" value="SBW12923.1"/>
    <property type="molecule type" value="Genomic_DNA"/>
</dbReference>
<dbReference type="Pfam" id="PF13193">
    <property type="entry name" value="AMP-binding_C"/>
    <property type="match status" value="1"/>
</dbReference>
<evidence type="ECO:0000313" key="7">
    <source>
        <dbReference type="EMBL" id="SBW12923.1"/>
    </source>
</evidence>
<dbReference type="GO" id="GO:0006637">
    <property type="term" value="P:acyl-CoA metabolic process"/>
    <property type="evidence" value="ECO:0007669"/>
    <property type="project" value="TreeGrafter"/>
</dbReference>
<sequence length="552" mass="57383">MLPNLRSYEDARRAFRWHVPEAFNAAADSLDRQCRPGADPDRTALIARGPAGGVAHFSYGELKRLSDALAAAFANLMVEPGTAVAMLLPQGAEAALTALAALKAGATIAAMDAAWTPEDLARAMRAARPRLIVADAASLAAARAAAPPSAALVCVNAPDDVRDFWSLPLQADAAVGVATRADDSAFLIFSQGRTGTPKAIRHAHRAVLGHLPALEMVFEGVPRPGDLIWPALRPSHPAGLISGLFGPWLLGVPVLAMGAPETPAEAEDRIARIARHGVRLALFTPSAIAGMRLFPEPRDHYAFALRAAACIGGRPAADAEAWCRDELGAPLGRIYGEAETGPVAASHPSWYACADAAGLGRAVPGVAAAVVDGDGAPLAAGAVGRLAVMQDHPGLCLGCEGAPRAVARWARRKYVGRWLLADDLVTATEDGDLAFVAKADDVLPYGPAGFLPDDVERVLARHRMVAAAAALAEGDGVIAAVELKPGVPKGDAAAEALLAADILAEAAKTLAPYALPRRLAFVEAIPRTDEGRAHRARLRDRLDQAAAGSRPS</sequence>
<evidence type="ECO:0000256" key="4">
    <source>
        <dbReference type="ARBA" id="ARBA00022840"/>
    </source>
</evidence>
<feature type="domain" description="AMP-binding enzyme C-terminal" evidence="6">
    <location>
        <begin position="455"/>
        <end position="531"/>
    </location>
</feature>
<dbReference type="Pfam" id="PF00501">
    <property type="entry name" value="AMP-binding"/>
    <property type="match status" value="1"/>
</dbReference>
<dbReference type="InterPro" id="IPR051087">
    <property type="entry name" value="Mitochondrial_ACSM"/>
</dbReference>
<dbReference type="InterPro" id="IPR025110">
    <property type="entry name" value="AMP-bd_C"/>
</dbReference>
<dbReference type="AlphaFoldDB" id="A0A212KMJ0"/>
<evidence type="ECO:0000259" key="5">
    <source>
        <dbReference type="Pfam" id="PF00501"/>
    </source>
</evidence>
<evidence type="ECO:0000256" key="3">
    <source>
        <dbReference type="ARBA" id="ARBA00022741"/>
    </source>
</evidence>
<dbReference type="GO" id="GO:0004321">
    <property type="term" value="F:fatty-acyl-CoA synthase activity"/>
    <property type="evidence" value="ECO:0007669"/>
    <property type="project" value="TreeGrafter"/>
</dbReference>
<keyword evidence="3" id="KW-0547">Nucleotide-binding</keyword>
<gene>
    <name evidence="7" type="ORF">KL86APRO_30414</name>
</gene>
<evidence type="ECO:0000256" key="2">
    <source>
        <dbReference type="ARBA" id="ARBA00022598"/>
    </source>
</evidence>
<dbReference type="PANTHER" id="PTHR43605">
    <property type="entry name" value="ACYL-COENZYME A SYNTHETASE"/>
    <property type="match status" value="1"/>
</dbReference>
<feature type="domain" description="AMP-dependent synthetase/ligase" evidence="5">
    <location>
        <begin position="38"/>
        <end position="389"/>
    </location>
</feature>
<keyword evidence="2 7" id="KW-0436">Ligase</keyword>
<evidence type="ECO:0000256" key="1">
    <source>
        <dbReference type="ARBA" id="ARBA00006432"/>
    </source>
</evidence>
<evidence type="ECO:0000259" key="6">
    <source>
        <dbReference type="Pfam" id="PF13193"/>
    </source>
</evidence>
<dbReference type="Gene3D" id="3.40.50.12780">
    <property type="entry name" value="N-terminal domain of ligase-like"/>
    <property type="match status" value="1"/>
</dbReference>
<dbReference type="GO" id="GO:0005524">
    <property type="term" value="F:ATP binding"/>
    <property type="evidence" value="ECO:0007669"/>
    <property type="project" value="UniProtKB-KW"/>
</dbReference>
<comment type="similarity">
    <text evidence="1">Belongs to the ATP-dependent AMP-binding enzyme family.</text>
</comment>
<protein>
    <submittedName>
        <fullName evidence="7">Putative AMP-dependent synthetase and ligase</fullName>
    </submittedName>
</protein>
<dbReference type="InterPro" id="IPR042099">
    <property type="entry name" value="ANL_N_sf"/>
</dbReference>
<dbReference type="SUPFAM" id="SSF56801">
    <property type="entry name" value="Acetyl-CoA synthetase-like"/>
    <property type="match status" value="1"/>
</dbReference>
<organism evidence="7">
    <name type="scientific">uncultured Alphaproteobacteria bacterium</name>
    <dbReference type="NCBI Taxonomy" id="91750"/>
    <lineage>
        <taxon>Bacteria</taxon>
        <taxon>Pseudomonadati</taxon>
        <taxon>Pseudomonadota</taxon>
        <taxon>Alphaproteobacteria</taxon>
        <taxon>environmental samples</taxon>
    </lineage>
</organism>
<keyword evidence="4" id="KW-0067">ATP-binding</keyword>
<dbReference type="PANTHER" id="PTHR43605:SF10">
    <property type="entry name" value="ACYL-COA SYNTHETASE MEDIUM CHAIN FAMILY MEMBER 3"/>
    <property type="match status" value="1"/>
</dbReference>
<proteinExistence type="inferred from homology"/>
<dbReference type="GO" id="GO:0015645">
    <property type="term" value="F:fatty acid ligase activity"/>
    <property type="evidence" value="ECO:0007669"/>
    <property type="project" value="TreeGrafter"/>
</dbReference>
<dbReference type="GO" id="GO:0016405">
    <property type="term" value="F:CoA-ligase activity"/>
    <property type="evidence" value="ECO:0007669"/>
    <property type="project" value="UniProtKB-ARBA"/>
</dbReference>
<dbReference type="GO" id="GO:0006633">
    <property type="term" value="P:fatty acid biosynthetic process"/>
    <property type="evidence" value="ECO:0007669"/>
    <property type="project" value="TreeGrafter"/>
</dbReference>
<dbReference type="Gene3D" id="3.30.300.30">
    <property type="match status" value="1"/>
</dbReference>
<accession>A0A212KMJ0</accession>